<comment type="caution">
    <text evidence="1">The sequence shown here is derived from an EMBL/GenBank/DDBJ whole genome shotgun (WGS) entry which is preliminary data.</text>
</comment>
<proteinExistence type="predicted"/>
<reference evidence="1 2" key="1">
    <citation type="submission" date="2023-10" db="EMBL/GenBank/DDBJ databases">
        <title>Glaciecola aquimarina strain GGW-M5 nov., isolated from a coastal seawater.</title>
        <authorList>
            <person name="Bayburt H."/>
            <person name="Kim J.M."/>
            <person name="Choi B.J."/>
            <person name="Jeon C.O."/>
        </authorList>
    </citation>
    <scope>NUCLEOTIDE SEQUENCE [LARGE SCALE GENOMIC DNA]</scope>
    <source>
        <strain evidence="1 2">KCTC 32108</strain>
    </source>
</reference>
<sequence length="107" mass="10668">MNINSNVNSAIISGTLGLKTATNNIAQHADNLASLAVRTPTNSDPQSVLVNASVTQLAATKQLLPQSSSSITSDLVGLSVNGANAQASAKVLGVAGDTVGTILDILA</sequence>
<gene>
    <name evidence="1" type="ORF">RS130_04260</name>
</gene>
<name>A0ABU3STA7_9ALTE</name>
<evidence type="ECO:0000313" key="1">
    <source>
        <dbReference type="EMBL" id="MDU0353246.1"/>
    </source>
</evidence>
<dbReference type="EMBL" id="JAWDIO010000002">
    <property type="protein sequence ID" value="MDU0353246.1"/>
    <property type="molecule type" value="Genomic_DNA"/>
</dbReference>
<accession>A0ABU3STA7</accession>
<organism evidence="1 2">
    <name type="scientific">Paraglaciecola aquimarina</name>
    <dbReference type="NCBI Taxonomy" id="1235557"/>
    <lineage>
        <taxon>Bacteria</taxon>
        <taxon>Pseudomonadati</taxon>
        <taxon>Pseudomonadota</taxon>
        <taxon>Gammaproteobacteria</taxon>
        <taxon>Alteromonadales</taxon>
        <taxon>Alteromonadaceae</taxon>
        <taxon>Paraglaciecola</taxon>
    </lineage>
</organism>
<dbReference type="RefSeq" id="WP_316024932.1">
    <property type="nucleotide sequence ID" value="NZ_JAWDIO010000002.1"/>
</dbReference>
<dbReference type="Proteomes" id="UP001247805">
    <property type="component" value="Unassembled WGS sequence"/>
</dbReference>
<keyword evidence="2" id="KW-1185">Reference proteome</keyword>
<protein>
    <submittedName>
        <fullName evidence="1">Uncharacterized protein</fullName>
    </submittedName>
</protein>
<evidence type="ECO:0000313" key="2">
    <source>
        <dbReference type="Proteomes" id="UP001247805"/>
    </source>
</evidence>